<keyword evidence="1" id="KW-1133">Transmembrane helix</keyword>
<keyword evidence="1" id="KW-0812">Transmembrane</keyword>
<evidence type="ECO:0000256" key="1">
    <source>
        <dbReference type="SAM" id="Phobius"/>
    </source>
</evidence>
<evidence type="ECO:0000313" key="3">
    <source>
        <dbReference type="Proteomes" id="UP000509782"/>
    </source>
</evidence>
<keyword evidence="1" id="KW-0472">Membrane</keyword>
<sequence length="264" mass="28382">MTESPHAMPSARPSIAKGEVLKLQCKSPALRIRIGAFKCEESLDPKAREIDNYIQQPMAAFFSFNSRINGKGRDMRSMKFFMSLFITVPLITGCAGTFYPSAGDTAAKEIPVATAFAYSSQKIGAGEEELNIALHQDFLQATQYCRDYMNFYERRARYSNNTKMAIGAVGGISGAILGPVGAAAGWGIAWTAAFSGVAGMASTTLVSIDQNGLGADTYLQARMESQAKVEAAEALFRAATTNNARRLAVLSAYRCATPTITPTK</sequence>
<protein>
    <submittedName>
        <fullName evidence="2">Uncharacterized protein</fullName>
    </submittedName>
</protein>
<dbReference type="AlphaFoldDB" id="A0A6N0JMW5"/>
<name>A0A6N0JMW5_ACHDE</name>
<dbReference type="RefSeq" id="WP_174716715.1">
    <property type="nucleotide sequence ID" value="NZ_CP054569.1"/>
</dbReference>
<proteinExistence type="predicted"/>
<evidence type="ECO:0000313" key="2">
    <source>
        <dbReference type="EMBL" id="QKQ48502.1"/>
    </source>
</evidence>
<organism evidence="2 3">
    <name type="scientific">Achromobacter denitrificans</name>
    <name type="common">Alcaligenes denitrificans</name>
    <dbReference type="NCBI Taxonomy" id="32002"/>
    <lineage>
        <taxon>Bacteria</taxon>
        <taxon>Pseudomonadati</taxon>
        <taxon>Pseudomonadota</taxon>
        <taxon>Betaproteobacteria</taxon>
        <taxon>Burkholderiales</taxon>
        <taxon>Alcaligenaceae</taxon>
        <taxon>Achromobacter</taxon>
    </lineage>
</organism>
<feature type="transmembrane region" description="Helical" evidence="1">
    <location>
        <begin position="80"/>
        <end position="99"/>
    </location>
</feature>
<reference evidence="2 3" key="1">
    <citation type="submission" date="2020-05" db="EMBL/GenBank/DDBJ databases">
        <title>FDA dAtabase for Regulatory Grade micrObial Sequences (FDA-ARGOS): Supporting development and validation of Infectious Disease Dx tests.</title>
        <authorList>
            <person name="Sproer C."/>
            <person name="Gronow S."/>
            <person name="Severitt S."/>
            <person name="Schroder I."/>
            <person name="Tallon L."/>
            <person name="Sadzewicz L."/>
            <person name="Zhao X."/>
            <person name="Vavikolanu K."/>
            <person name="Mehta A."/>
            <person name="Aluvathingal J."/>
            <person name="Nadendla S."/>
            <person name="Myers T."/>
            <person name="Yan Y."/>
            <person name="Sichtig H."/>
        </authorList>
    </citation>
    <scope>NUCLEOTIDE SEQUENCE [LARGE SCALE GENOMIC DNA]</scope>
    <source>
        <strain evidence="2 3">FDAARGOS_787</strain>
    </source>
</reference>
<dbReference type="EMBL" id="CP054569">
    <property type="protein sequence ID" value="QKQ48502.1"/>
    <property type="molecule type" value="Genomic_DNA"/>
</dbReference>
<gene>
    <name evidence="2" type="ORF">FOC81_18100</name>
</gene>
<dbReference type="Proteomes" id="UP000509782">
    <property type="component" value="Chromosome"/>
</dbReference>
<accession>A0A6N0JMW5</accession>